<feature type="signal peptide" evidence="3">
    <location>
        <begin position="1"/>
        <end position="20"/>
    </location>
</feature>
<protein>
    <submittedName>
        <fullName evidence="4">Uncharacterized protein</fullName>
    </submittedName>
</protein>
<organism evidence="4">
    <name type="scientific">Neospora caninum (strain Liverpool)</name>
    <dbReference type="NCBI Taxonomy" id="572307"/>
    <lineage>
        <taxon>Eukaryota</taxon>
        <taxon>Sar</taxon>
        <taxon>Alveolata</taxon>
        <taxon>Apicomplexa</taxon>
        <taxon>Conoidasida</taxon>
        <taxon>Coccidia</taxon>
        <taxon>Eucoccidiorida</taxon>
        <taxon>Eimeriorina</taxon>
        <taxon>Sarcocystidae</taxon>
        <taxon>Neospora</taxon>
    </lineage>
</organism>
<dbReference type="AlphaFoldDB" id="A0A0F7US93"/>
<keyword evidence="1" id="KW-0175">Coiled coil</keyword>
<name>A0A0F7US93_NEOCL</name>
<feature type="region of interest" description="Disordered" evidence="2">
    <location>
        <begin position="708"/>
        <end position="765"/>
    </location>
</feature>
<feature type="region of interest" description="Disordered" evidence="2">
    <location>
        <begin position="356"/>
        <end position="384"/>
    </location>
</feature>
<evidence type="ECO:0000256" key="2">
    <source>
        <dbReference type="SAM" id="MobiDB-lite"/>
    </source>
</evidence>
<feature type="chain" id="PRO_5002523251" evidence="3">
    <location>
        <begin position="21"/>
        <end position="765"/>
    </location>
</feature>
<feature type="compositionally biased region" description="Polar residues" evidence="2">
    <location>
        <begin position="717"/>
        <end position="726"/>
    </location>
</feature>
<reference evidence="4" key="1">
    <citation type="journal article" date="2015" name="PLoS ONE">
        <title>Comprehensive Evaluation of Toxoplasma gondii VEG and Neospora caninum LIV Genomes with Tachyzoite Stage Transcriptome and Proteome Defines Novel Transcript Features.</title>
        <authorList>
            <person name="Ramaprasad A."/>
            <person name="Mourier T."/>
            <person name="Naeem R."/>
            <person name="Malas T.B."/>
            <person name="Moussa E."/>
            <person name="Panigrahi A."/>
            <person name="Vermont S.J."/>
            <person name="Otto T.D."/>
            <person name="Wastling J."/>
            <person name="Pain A."/>
        </authorList>
    </citation>
    <scope>NUCLEOTIDE SEQUENCE</scope>
    <source>
        <strain evidence="4">Liverpool</strain>
    </source>
</reference>
<evidence type="ECO:0000256" key="3">
    <source>
        <dbReference type="SAM" id="SignalP"/>
    </source>
</evidence>
<dbReference type="EMBL" id="LN714487">
    <property type="protein sequence ID" value="CEL70952.1"/>
    <property type="molecule type" value="Genomic_DNA"/>
</dbReference>
<evidence type="ECO:0000313" key="4">
    <source>
        <dbReference type="EMBL" id="CEL70952.1"/>
    </source>
</evidence>
<proteinExistence type="predicted"/>
<gene>
    <name evidence="4" type="ORF">BN1204_066165</name>
</gene>
<feature type="coiled-coil region" evidence="1">
    <location>
        <begin position="252"/>
        <end position="279"/>
    </location>
</feature>
<accession>A0A0F7US93</accession>
<feature type="compositionally biased region" description="Low complexity" evidence="2">
    <location>
        <begin position="184"/>
        <end position="197"/>
    </location>
</feature>
<sequence length="765" mass="82980">MPLWRKRVLFISLVVLSAVAERLGGFHGCPVFLKGTLLRWSCIPELHSVTASQTPHTSSTEVGDFPKYSSGEDVLALALEAQLGVLGAKRRATEARIEVLEARWSTEARYVNYRSSLQGSSSAAVSWYRCCYQKFSHFKRRRIQNLRVELASIAKLEAEVSKRLRCLRSGSPREHTTASHLFPSTSTAATHGSASQAVGEFPGTSEDSDTSLPTSDDGAIPGCSWWPACSTEPGEVSNQPAAIPLCHPGSGILKLEDQLKDLREKKQGLLRRRHDIRKKWGTQEGYTRIRMRNLNSRRKKKGTKQLELTQEVLERYSEAYKQQSFNHFKLLEDLEAQIKGISKEERLIVAEIRSLGSSTDGAEGQESRAPPWVSSGGTEAAPMVTDPPALVTRKQGRMPQSSFQTEPGFGMMSPEYDVPRSAAPSSMLQVMPTTTTGCASAWTSLPLRNWETVATGGGTTPARSTPRTSELLYHGKSHRGQHVEAAASPSILVQPQTRAPRLSEQWRTVEPLAAASAVPCSSGAGGGPEYSHRQFLEHQEADHSAATAHSENDIPEDVLEFILSHTTSGKAGAAATHDPTAEIGPSQTQRWFPPNSSPPIGVQPEPHPILSHWWPRPSSTSSVGSTSGSGLFDPGRPSPSTWLTVPQPTPPFRSPTALVHGAHMAGEPVPPVHSDPVPQYSAWFAPSVVIQPPDPQPSASGHHMFFARAPIDPHSQPPLSHETSMIVQAPGSAYGPRAPSDSATRRGTGTRGSRTPGNSSPESRR</sequence>
<evidence type="ECO:0000256" key="1">
    <source>
        <dbReference type="SAM" id="Coils"/>
    </source>
</evidence>
<keyword evidence="3" id="KW-0732">Signal</keyword>
<feature type="region of interest" description="Disordered" evidence="2">
    <location>
        <begin position="169"/>
        <end position="216"/>
    </location>
</feature>
<feature type="compositionally biased region" description="Low complexity" evidence="2">
    <location>
        <begin position="745"/>
        <end position="765"/>
    </location>
</feature>